<evidence type="ECO:0000313" key="1">
    <source>
        <dbReference type="EMBL" id="PNR36102.1"/>
    </source>
</evidence>
<dbReference type="EnsemblPlants" id="Pp3c17_11980V3.1">
    <property type="protein sequence ID" value="PAC:32908288.CDS.1"/>
    <property type="gene ID" value="Pp3c17_11980"/>
</dbReference>
<dbReference type="AlphaFoldDB" id="A0A2K1J3K6"/>
<evidence type="ECO:0000313" key="2">
    <source>
        <dbReference type="EnsemblPlants" id="PAC:32908288.CDS.1"/>
    </source>
</evidence>
<reference evidence="2" key="3">
    <citation type="submission" date="2020-12" db="UniProtKB">
        <authorList>
            <consortium name="EnsemblPlants"/>
        </authorList>
    </citation>
    <scope>IDENTIFICATION</scope>
</reference>
<reference evidence="1 3" key="2">
    <citation type="journal article" date="2018" name="Plant J.">
        <title>The Physcomitrella patens chromosome-scale assembly reveals moss genome structure and evolution.</title>
        <authorList>
            <person name="Lang D."/>
            <person name="Ullrich K.K."/>
            <person name="Murat F."/>
            <person name="Fuchs J."/>
            <person name="Jenkins J."/>
            <person name="Haas F.B."/>
            <person name="Piednoel M."/>
            <person name="Gundlach H."/>
            <person name="Van Bel M."/>
            <person name="Meyberg R."/>
            <person name="Vives C."/>
            <person name="Morata J."/>
            <person name="Symeonidi A."/>
            <person name="Hiss M."/>
            <person name="Muchero W."/>
            <person name="Kamisugi Y."/>
            <person name="Saleh O."/>
            <person name="Blanc G."/>
            <person name="Decker E.L."/>
            <person name="van Gessel N."/>
            <person name="Grimwood J."/>
            <person name="Hayes R.D."/>
            <person name="Graham S.W."/>
            <person name="Gunter L.E."/>
            <person name="McDaniel S.F."/>
            <person name="Hoernstein S.N.W."/>
            <person name="Larsson A."/>
            <person name="Li F.W."/>
            <person name="Perroud P.F."/>
            <person name="Phillips J."/>
            <person name="Ranjan P."/>
            <person name="Rokshar D.S."/>
            <person name="Rothfels C.J."/>
            <person name="Schneider L."/>
            <person name="Shu S."/>
            <person name="Stevenson D.W."/>
            <person name="Thummler F."/>
            <person name="Tillich M."/>
            <person name="Villarreal Aguilar J.C."/>
            <person name="Widiez T."/>
            <person name="Wong G.K."/>
            <person name="Wymore A."/>
            <person name="Zhang Y."/>
            <person name="Zimmer A.D."/>
            <person name="Quatrano R.S."/>
            <person name="Mayer K.F.X."/>
            <person name="Goodstein D."/>
            <person name="Casacuberta J.M."/>
            <person name="Vandepoele K."/>
            <person name="Reski R."/>
            <person name="Cuming A.C."/>
            <person name="Tuskan G.A."/>
            <person name="Maumus F."/>
            <person name="Salse J."/>
            <person name="Schmutz J."/>
            <person name="Rensing S.A."/>
        </authorList>
    </citation>
    <scope>NUCLEOTIDE SEQUENCE [LARGE SCALE GENOMIC DNA]</scope>
    <source>
        <strain evidence="2 3">cv. Gransden 2004</strain>
    </source>
</reference>
<dbReference type="Proteomes" id="UP000006727">
    <property type="component" value="Chromosome 17"/>
</dbReference>
<gene>
    <name evidence="1" type="ORF">PHYPA_021952</name>
</gene>
<dbReference type="EnsemblPlants" id="Pp3c17_11980V3.2">
    <property type="protein sequence ID" value="PAC:32908289.CDS.1"/>
    <property type="gene ID" value="Pp3c17_11980"/>
</dbReference>
<evidence type="ECO:0000313" key="3">
    <source>
        <dbReference type="Proteomes" id="UP000006727"/>
    </source>
</evidence>
<dbReference type="InParanoid" id="A0A2K1J3K6"/>
<keyword evidence="3" id="KW-1185">Reference proteome</keyword>
<dbReference type="EMBL" id="ABEU02000017">
    <property type="protein sequence ID" value="PNR36102.1"/>
    <property type="molecule type" value="Genomic_DNA"/>
</dbReference>
<reference evidence="1 3" key="1">
    <citation type="journal article" date="2008" name="Science">
        <title>The Physcomitrella genome reveals evolutionary insights into the conquest of land by plants.</title>
        <authorList>
            <person name="Rensing S."/>
            <person name="Lang D."/>
            <person name="Zimmer A."/>
            <person name="Terry A."/>
            <person name="Salamov A."/>
            <person name="Shapiro H."/>
            <person name="Nishiyama T."/>
            <person name="Perroud P.-F."/>
            <person name="Lindquist E."/>
            <person name="Kamisugi Y."/>
            <person name="Tanahashi T."/>
            <person name="Sakakibara K."/>
            <person name="Fujita T."/>
            <person name="Oishi K."/>
            <person name="Shin-I T."/>
            <person name="Kuroki Y."/>
            <person name="Toyoda A."/>
            <person name="Suzuki Y."/>
            <person name="Hashimoto A."/>
            <person name="Yamaguchi K."/>
            <person name="Sugano A."/>
            <person name="Kohara Y."/>
            <person name="Fujiyama A."/>
            <person name="Anterola A."/>
            <person name="Aoki S."/>
            <person name="Ashton N."/>
            <person name="Barbazuk W.B."/>
            <person name="Barker E."/>
            <person name="Bennetzen J."/>
            <person name="Bezanilla M."/>
            <person name="Blankenship R."/>
            <person name="Cho S.H."/>
            <person name="Dutcher S."/>
            <person name="Estelle M."/>
            <person name="Fawcett J.A."/>
            <person name="Gundlach H."/>
            <person name="Hanada K."/>
            <person name="Heyl A."/>
            <person name="Hicks K.A."/>
            <person name="Hugh J."/>
            <person name="Lohr M."/>
            <person name="Mayer K."/>
            <person name="Melkozernov A."/>
            <person name="Murata T."/>
            <person name="Nelson D."/>
            <person name="Pils B."/>
            <person name="Prigge M."/>
            <person name="Reiss B."/>
            <person name="Renner T."/>
            <person name="Rombauts S."/>
            <person name="Rushton P."/>
            <person name="Sanderfoot A."/>
            <person name="Schween G."/>
            <person name="Shiu S.-H."/>
            <person name="Stueber K."/>
            <person name="Theodoulou F.L."/>
            <person name="Tu H."/>
            <person name="Van de Peer Y."/>
            <person name="Verrier P.J."/>
            <person name="Waters E."/>
            <person name="Wood A."/>
            <person name="Yang L."/>
            <person name="Cove D."/>
            <person name="Cuming A."/>
            <person name="Hasebe M."/>
            <person name="Lucas S."/>
            <person name="Mishler D.B."/>
            <person name="Reski R."/>
            <person name="Grigoriev I."/>
            <person name="Quatrano R.S."/>
            <person name="Boore J.L."/>
        </authorList>
    </citation>
    <scope>NUCLEOTIDE SEQUENCE [LARGE SCALE GENOMIC DNA]</scope>
    <source>
        <strain evidence="2 3">cv. Gransden 2004</strain>
    </source>
</reference>
<dbReference type="Gramene" id="Pp3c17_11980V3.1">
    <property type="protein sequence ID" value="PAC:32908288.CDS.1"/>
    <property type="gene ID" value="Pp3c17_11980"/>
</dbReference>
<sequence>MMLKVTSASLKTVPLGTTIHCLIGECAMKALLMFSCVLNFNVRPVESGVKISYI</sequence>
<name>A0A2K1J3K6_PHYPA</name>
<organism evidence="1">
    <name type="scientific">Physcomitrium patens</name>
    <name type="common">Spreading-leaved earth moss</name>
    <name type="synonym">Physcomitrella patens</name>
    <dbReference type="NCBI Taxonomy" id="3218"/>
    <lineage>
        <taxon>Eukaryota</taxon>
        <taxon>Viridiplantae</taxon>
        <taxon>Streptophyta</taxon>
        <taxon>Embryophyta</taxon>
        <taxon>Bryophyta</taxon>
        <taxon>Bryophytina</taxon>
        <taxon>Bryopsida</taxon>
        <taxon>Funariidae</taxon>
        <taxon>Funariales</taxon>
        <taxon>Funariaceae</taxon>
        <taxon>Physcomitrium</taxon>
    </lineage>
</organism>
<proteinExistence type="predicted"/>
<accession>A0A2K1J3K6</accession>
<dbReference type="Gramene" id="Pp3c17_11980V3.2">
    <property type="protein sequence ID" value="PAC:32908289.CDS.1"/>
    <property type="gene ID" value="Pp3c17_11980"/>
</dbReference>
<protein>
    <submittedName>
        <fullName evidence="1 2">Uncharacterized protein</fullName>
    </submittedName>
</protein>